<evidence type="ECO:0000256" key="2">
    <source>
        <dbReference type="ARBA" id="ARBA00023125"/>
    </source>
</evidence>
<keyword evidence="1" id="KW-0805">Transcription regulation</keyword>
<dbReference type="Proteomes" id="UP000186894">
    <property type="component" value="Unassembled WGS sequence"/>
</dbReference>
<evidence type="ECO:0000256" key="1">
    <source>
        <dbReference type="ARBA" id="ARBA00023015"/>
    </source>
</evidence>
<dbReference type="Pfam" id="PF03472">
    <property type="entry name" value="Autoind_bind"/>
    <property type="match status" value="1"/>
</dbReference>
<keyword evidence="6" id="KW-1185">Reference proteome</keyword>
<dbReference type="InterPro" id="IPR036388">
    <property type="entry name" value="WH-like_DNA-bd_sf"/>
</dbReference>
<protein>
    <recommendedName>
        <fullName evidence="4">HTH luxR-type domain-containing protein</fullName>
    </recommendedName>
</protein>
<feature type="domain" description="HTH luxR-type" evidence="4">
    <location>
        <begin position="163"/>
        <end position="228"/>
    </location>
</feature>
<dbReference type="InterPro" id="IPR005143">
    <property type="entry name" value="TF_LuxR_autoind-bd_dom"/>
</dbReference>
<dbReference type="SMART" id="SM00421">
    <property type="entry name" value="HTH_LUXR"/>
    <property type="match status" value="1"/>
</dbReference>
<keyword evidence="2" id="KW-0238">DNA-binding</keyword>
<comment type="caution">
    <text evidence="5">The sequence shown here is derived from an EMBL/GenBank/DDBJ whole genome shotgun (WGS) entry which is preliminary data.</text>
</comment>
<dbReference type="GO" id="GO:0006355">
    <property type="term" value="P:regulation of DNA-templated transcription"/>
    <property type="evidence" value="ECO:0007669"/>
    <property type="project" value="InterPro"/>
</dbReference>
<proteinExistence type="predicted"/>
<dbReference type="SUPFAM" id="SSF46894">
    <property type="entry name" value="C-terminal effector domain of the bipartite response regulators"/>
    <property type="match status" value="1"/>
</dbReference>
<evidence type="ECO:0000256" key="3">
    <source>
        <dbReference type="ARBA" id="ARBA00023163"/>
    </source>
</evidence>
<keyword evidence="3" id="KW-0804">Transcription</keyword>
<dbReference type="PRINTS" id="PR00038">
    <property type="entry name" value="HTHLUXR"/>
</dbReference>
<dbReference type="SUPFAM" id="SSF75516">
    <property type="entry name" value="Pheromone-binding domain of LuxR-like quorum-sensing transcription factors"/>
    <property type="match status" value="1"/>
</dbReference>
<dbReference type="CDD" id="cd06170">
    <property type="entry name" value="LuxR_C_like"/>
    <property type="match status" value="1"/>
</dbReference>
<gene>
    <name evidence="5" type="ORF">BJF95_06315</name>
</gene>
<organism evidence="5 6">
    <name type="scientific">Rhizobium oryziradicis</name>
    <dbReference type="NCBI Taxonomy" id="1867956"/>
    <lineage>
        <taxon>Bacteria</taxon>
        <taxon>Pseudomonadati</taxon>
        <taxon>Pseudomonadota</taxon>
        <taxon>Alphaproteobacteria</taxon>
        <taxon>Hyphomicrobiales</taxon>
        <taxon>Rhizobiaceae</taxon>
        <taxon>Rhizobium/Agrobacterium group</taxon>
        <taxon>Rhizobium</taxon>
    </lineage>
</organism>
<dbReference type="EMBL" id="MKIM01000027">
    <property type="protein sequence ID" value="OLP44172.1"/>
    <property type="molecule type" value="Genomic_DNA"/>
</dbReference>
<dbReference type="InterPro" id="IPR016032">
    <property type="entry name" value="Sig_transdc_resp-reg_C-effctor"/>
</dbReference>
<dbReference type="Gene3D" id="3.30.450.80">
    <property type="entry name" value="Transcription factor LuxR-like, autoinducer-binding domain"/>
    <property type="match status" value="1"/>
</dbReference>
<sequence>MEKLNDDKIKENHSDIIEFIRSSYALKTIAYFGMNVPISNLNEPFLAVTYSLKWIEHYKAQNYVAIDPVIKEGFSNLLPVEWNAGGAKNTKLKTFFGEAAEFGVGRSGVTFSVRGMAGDRALFTITSDSSAKEWKKDQEFLKRDLQMLAYHVHNLVMSSAQAEKRPAPKLAPREIECLKWKASGKTDWETAMILGITEKTVRFYLDLARAKLDATNITHAVVKALNHNIILM</sequence>
<dbReference type="InterPro" id="IPR000792">
    <property type="entry name" value="Tscrpt_reg_LuxR_C"/>
</dbReference>
<dbReference type="GO" id="GO:0003677">
    <property type="term" value="F:DNA binding"/>
    <property type="evidence" value="ECO:0007669"/>
    <property type="project" value="UniProtKB-KW"/>
</dbReference>
<dbReference type="Pfam" id="PF00196">
    <property type="entry name" value="GerE"/>
    <property type="match status" value="1"/>
</dbReference>
<dbReference type="PANTHER" id="PTHR44688">
    <property type="entry name" value="DNA-BINDING TRANSCRIPTIONAL ACTIVATOR DEVR_DOSR"/>
    <property type="match status" value="1"/>
</dbReference>
<dbReference type="PROSITE" id="PS50043">
    <property type="entry name" value="HTH_LUXR_2"/>
    <property type="match status" value="1"/>
</dbReference>
<accession>A0A1Q8ZQG0</accession>
<evidence type="ECO:0000259" key="4">
    <source>
        <dbReference type="PROSITE" id="PS50043"/>
    </source>
</evidence>
<evidence type="ECO:0000313" key="6">
    <source>
        <dbReference type="Proteomes" id="UP000186894"/>
    </source>
</evidence>
<reference evidence="5 6" key="1">
    <citation type="submission" date="2016-09" db="EMBL/GenBank/DDBJ databases">
        <title>Rhizobium oryziradicis sp. nov., isolated from the root of rice.</title>
        <authorList>
            <person name="Zhao J."/>
            <person name="Zhang X."/>
        </authorList>
    </citation>
    <scope>NUCLEOTIDE SEQUENCE [LARGE SCALE GENOMIC DNA]</scope>
    <source>
        <strain evidence="5 6">N19</strain>
    </source>
</reference>
<dbReference type="InterPro" id="IPR036693">
    <property type="entry name" value="TF_LuxR_autoind-bd_dom_sf"/>
</dbReference>
<dbReference type="Gene3D" id="1.10.10.10">
    <property type="entry name" value="Winged helix-like DNA-binding domain superfamily/Winged helix DNA-binding domain"/>
    <property type="match status" value="1"/>
</dbReference>
<dbReference type="AlphaFoldDB" id="A0A1Q8ZQG0"/>
<name>A0A1Q8ZQG0_9HYPH</name>
<evidence type="ECO:0000313" key="5">
    <source>
        <dbReference type="EMBL" id="OLP44172.1"/>
    </source>
</evidence>
<dbReference type="STRING" id="1867956.BJF95_06315"/>
<dbReference type="PANTHER" id="PTHR44688:SF25">
    <property type="entry name" value="HTH LUXR-TYPE DOMAIN-CONTAINING PROTEIN"/>
    <property type="match status" value="1"/>
</dbReference>